<dbReference type="InterPro" id="IPR023614">
    <property type="entry name" value="Porin_dom_sf"/>
</dbReference>
<dbReference type="InterPro" id="IPR033900">
    <property type="entry name" value="Gram_neg_porin_domain"/>
</dbReference>
<sequence>MPCARLSGSLCPLRLEDTMTPLSHLRLLPCITVAFLAAGTAHAQSSVRLYGIIDVYVGSMKTSGGERMSQVNSGGMTTSYFGIAGQEDLGQDLKAIFALEGYLRANTGESGRYPGDTMFSRAAYAGLASERLGTVRLGRIGTPLFTNTLLFNPLGGSFGFSPAIRNIFSPGTLSGDSAWNSAVAYSTPKFGGLSGELIYGTKGTDANGRTNVGGGLSYREGAFSIGVAAQQVKSGFATGEENTWQIGTAYDFGVAKVFLSYTSIREGDTGSLNADTHDKIGQVGLSAPVGPGSVLVSYSRDRVTGAQDYWRDVATVGYDYRLSKRTDLYAMVMRDKISDESQGMSYALGMRHAF</sequence>
<evidence type="ECO:0000256" key="9">
    <source>
        <dbReference type="ARBA" id="ARBA00023136"/>
    </source>
</evidence>
<keyword evidence="4" id="KW-1134">Transmembrane beta strand</keyword>
<proteinExistence type="predicted"/>
<evidence type="ECO:0000256" key="1">
    <source>
        <dbReference type="ARBA" id="ARBA00004571"/>
    </source>
</evidence>
<evidence type="ECO:0000256" key="7">
    <source>
        <dbReference type="ARBA" id="ARBA00023065"/>
    </source>
</evidence>
<evidence type="ECO:0000256" key="2">
    <source>
        <dbReference type="ARBA" id="ARBA00011233"/>
    </source>
</evidence>
<evidence type="ECO:0000313" key="13">
    <source>
        <dbReference type="Proteomes" id="UP000318405"/>
    </source>
</evidence>
<reference evidence="12 13" key="1">
    <citation type="submission" date="2019-07" db="EMBL/GenBank/DDBJ databases">
        <title>Qingshengfaniella alkalisoli gen. nov., sp. nov., isolated from saline soil.</title>
        <authorList>
            <person name="Xu L."/>
            <person name="Huang X.-X."/>
            <person name="Sun J.-Q."/>
        </authorList>
    </citation>
    <scope>NUCLEOTIDE SEQUENCE [LARGE SCALE GENOMIC DNA]</scope>
    <source>
        <strain evidence="12 13">DSM 27279</strain>
    </source>
</reference>
<evidence type="ECO:0000259" key="11">
    <source>
        <dbReference type="Pfam" id="PF13609"/>
    </source>
</evidence>
<dbReference type="OrthoDB" id="8520696at2"/>
<comment type="subcellular location">
    <subcellularLocation>
        <location evidence="1">Cell outer membrane</location>
        <topology evidence="1">Multi-pass membrane protein</topology>
    </subcellularLocation>
</comment>
<protein>
    <submittedName>
        <fullName evidence="12">Porin</fullName>
    </submittedName>
</protein>
<keyword evidence="8" id="KW-0626">Porin</keyword>
<dbReference type="EMBL" id="VLTJ01000005">
    <property type="protein sequence ID" value="TSH98382.1"/>
    <property type="molecule type" value="Genomic_DNA"/>
</dbReference>
<dbReference type="GO" id="GO:0009279">
    <property type="term" value="C:cell outer membrane"/>
    <property type="evidence" value="ECO:0007669"/>
    <property type="project" value="UniProtKB-SubCell"/>
</dbReference>
<dbReference type="CDD" id="cd00342">
    <property type="entry name" value="gram_neg_porins"/>
    <property type="match status" value="1"/>
</dbReference>
<dbReference type="PANTHER" id="PTHR34501:SF9">
    <property type="entry name" value="MAJOR OUTER MEMBRANE PROTEIN P.IA"/>
    <property type="match status" value="1"/>
</dbReference>
<gene>
    <name evidence="12" type="ORF">FOZ76_03285</name>
</gene>
<dbReference type="Pfam" id="PF13609">
    <property type="entry name" value="Porin_4"/>
    <property type="match status" value="1"/>
</dbReference>
<keyword evidence="9" id="KW-0472">Membrane</keyword>
<evidence type="ECO:0000256" key="6">
    <source>
        <dbReference type="ARBA" id="ARBA00022729"/>
    </source>
</evidence>
<organism evidence="12 13">
    <name type="scientific">Verticiella sediminum</name>
    <dbReference type="NCBI Taxonomy" id="1247510"/>
    <lineage>
        <taxon>Bacteria</taxon>
        <taxon>Pseudomonadati</taxon>
        <taxon>Pseudomonadota</taxon>
        <taxon>Betaproteobacteria</taxon>
        <taxon>Burkholderiales</taxon>
        <taxon>Alcaligenaceae</taxon>
        <taxon>Verticiella</taxon>
    </lineage>
</organism>
<comment type="subunit">
    <text evidence="2">Homotrimer.</text>
</comment>
<dbReference type="Proteomes" id="UP000318405">
    <property type="component" value="Unassembled WGS sequence"/>
</dbReference>
<keyword evidence="13" id="KW-1185">Reference proteome</keyword>
<evidence type="ECO:0000256" key="5">
    <source>
        <dbReference type="ARBA" id="ARBA00022692"/>
    </source>
</evidence>
<evidence type="ECO:0000256" key="8">
    <source>
        <dbReference type="ARBA" id="ARBA00023114"/>
    </source>
</evidence>
<name>A0A556AZL7_9BURK</name>
<dbReference type="SUPFAM" id="SSF56935">
    <property type="entry name" value="Porins"/>
    <property type="match status" value="1"/>
</dbReference>
<keyword evidence="7" id="KW-0406">Ion transport</keyword>
<accession>A0A556AZL7</accession>
<keyword evidence="10" id="KW-0998">Cell outer membrane</keyword>
<dbReference type="PANTHER" id="PTHR34501">
    <property type="entry name" value="PROTEIN YDDL-RELATED"/>
    <property type="match status" value="1"/>
</dbReference>
<dbReference type="InterPro" id="IPR050298">
    <property type="entry name" value="Gram-neg_bact_OMP"/>
</dbReference>
<dbReference type="GO" id="GO:0046930">
    <property type="term" value="C:pore complex"/>
    <property type="evidence" value="ECO:0007669"/>
    <property type="project" value="UniProtKB-KW"/>
</dbReference>
<evidence type="ECO:0000256" key="3">
    <source>
        <dbReference type="ARBA" id="ARBA00022448"/>
    </source>
</evidence>
<dbReference type="AlphaFoldDB" id="A0A556AZL7"/>
<dbReference type="GO" id="GO:0015288">
    <property type="term" value="F:porin activity"/>
    <property type="evidence" value="ECO:0007669"/>
    <property type="project" value="UniProtKB-KW"/>
</dbReference>
<dbReference type="Gene3D" id="2.40.160.10">
    <property type="entry name" value="Porin"/>
    <property type="match status" value="1"/>
</dbReference>
<keyword evidence="3" id="KW-0813">Transport</keyword>
<evidence type="ECO:0000313" key="12">
    <source>
        <dbReference type="EMBL" id="TSH98382.1"/>
    </source>
</evidence>
<keyword evidence="5" id="KW-0812">Transmembrane</keyword>
<feature type="domain" description="Porin" evidence="11">
    <location>
        <begin position="32"/>
        <end position="338"/>
    </location>
</feature>
<evidence type="ECO:0000256" key="10">
    <source>
        <dbReference type="ARBA" id="ARBA00023237"/>
    </source>
</evidence>
<keyword evidence="6" id="KW-0732">Signal</keyword>
<dbReference type="GO" id="GO:0006811">
    <property type="term" value="P:monoatomic ion transport"/>
    <property type="evidence" value="ECO:0007669"/>
    <property type="project" value="UniProtKB-KW"/>
</dbReference>
<evidence type="ECO:0000256" key="4">
    <source>
        <dbReference type="ARBA" id="ARBA00022452"/>
    </source>
</evidence>
<comment type="caution">
    <text evidence="12">The sequence shown here is derived from an EMBL/GenBank/DDBJ whole genome shotgun (WGS) entry which is preliminary data.</text>
</comment>